<dbReference type="OMA" id="VHTIRIA"/>
<dbReference type="eggNOG" id="ENOG502SJ6V">
    <property type="taxonomic scope" value="Eukaryota"/>
</dbReference>
<dbReference type="HOGENOM" id="CLU_528020_0_0_1"/>
<feature type="region of interest" description="Disordered" evidence="5">
    <location>
        <begin position="420"/>
        <end position="444"/>
    </location>
</feature>
<evidence type="ECO:0000313" key="7">
    <source>
        <dbReference type="EMBL" id="CCA67135.1"/>
    </source>
</evidence>
<dbReference type="AlphaFoldDB" id="G4T7A2"/>
<feature type="region of interest" description="Disordered" evidence="5">
    <location>
        <begin position="258"/>
        <end position="296"/>
    </location>
</feature>
<comment type="caution">
    <text evidence="7">The sequence shown here is derived from an EMBL/GenBank/DDBJ whole genome shotgun (WGS) entry which is preliminary data.</text>
</comment>
<evidence type="ECO:0000256" key="2">
    <source>
        <dbReference type="ARBA" id="ARBA00022692"/>
    </source>
</evidence>
<dbReference type="GO" id="GO:0071944">
    <property type="term" value="C:cell periphery"/>
    <property type="evidence" value="ECO:0007669"/>
    <property type="project" value="UniProtKB-ARBA"/>
</dbReference>
<evidence type="ECO:0000256" key="3">
    <source>
        <dbReference type="ARBA" id="ARBA00022989"/>
    </source>
</evidence>
<accession>G4T7A2</accession>
<name>G4T7A2_SERID</name>
<evidence type="ECO:0000256" key="1">
    <source>
        <dbReference type="ARBA" id="ARBA00004167"/>
    </source>
</evidence>
<comment type="subcellular location">
    <subcellularLocation>
        <location evidence="1">Membrane</location>
        <topology evidence="1">Single-pass membrane protein</topology>
    </subcellularLocation>
</comment>
<organism evidence="7 8">
    <name type="scientific">Serendipita indica (strain DSM 11827)</name>
    <name type="common">Root endophyte fungus</name>
    <name type="synonym">Piriformospora indica</name>
    <dbReference type="NCBI Taxonomy" id="1109443"/>
    <lineage>
        <taxon>Eukaryota</taxon>
        <taxon>Fungi</taxon>
        <taxon>Dikarya</taxon>
        <taxon>Basidiomycota</taxon>
        <taxon>Agaricomycotina</taxon>
        <taxon>Agaricomycetes</taxon>
        <taxon>Sebacinales</taxon>
        <taxon>Serendipitaceae</taxon>
        <taxon>Serendipita</taxon>
    </lineage>
</organism>
<proteinExistence type="predicted"/>
<dbReference type="Gene3D" id="2.60.120.260">
    <property type="entry name" value="Galactose-binding domain-like"/>
    <property type="match status" value="2"/>
</dbReference>
<feature type="region of interest" description="Disordered" evidence="5">
    <location>
        <begin position="463"/>
        <end position="548"/>
    </location>
</feature>
<keyword evidence="2 6" id="KW-0812">Transmembrane</keyword>
<keyword evidence="4 6" id="KW-0472">Membrane</keyword>
<dbReference type="PANTHER" id="PTHR15549">
    <property type="entry name" value="PAIRED IMMUNOGLOBULIN-LIKE TYPE 2 RECEPTOR"/>
    <property type="match status" value="1"/>
</dbReference>
<feature type="transmembrane region" description="Helical" evidence="6">
    <location>
        <begin position="295"/>
        <end position="318"/>
    </location>
</feature>
<evidence type="ECO:0000313" key="8">
    <source>
        <dbReference type="Proteomes" id="UP000007148"/>
    </source>
</evidence>
<dbReference type="InParanoid" id="G4T7A2"/>
<evidence type="ECO:0000256" key="6">
    <source>
        <dbReference type="SAM" id="Phobius"/>
    </source>
</evidence>
<evidence type="ECO:0000256" key="4">
    <source>
        <dbReference type="ARBA" id="ARBA00023136"/>
    </source>
</evidence>
<gene>
    <name evidence="7" type="ORF">PIIN_00969</name>
</gene>
<feature type="region of interest" description="Disordered" evidence="5">
    <location>
        <begin position="559"/>
        <end position="578"/>
    </location>
</feature>
<evidence type="ECO:0000256" key="5">
    <source>
        <dbReference type="SAM" id="MobiDB-lite"/>
    </source>
</evidence>
<feature type="compositionally biased region" description="Pro residues" evidence="5">
    <location>
        <begin position="496"/>
        <end position="505"/>
    </location>
</feature>
<feature type="region of interest" description="Disordered" evidence="5">
    <location>
        <begin position="327"/>
        <end position="385"/>
    </location>
</feature>
<evidence type="ECO:0008006" key="9">
    <source>
        <dbReference type="Google" id="ProtNLM"/>
    </source>
</evidence>
<keyword evidence="8" id="KW-1185">Reference proteome</keyword>
<feature type="compositionally biased region" description="Low complexity" evidence="5">
    <location>
        <begin position="259"/>
        <end position="285"/>
    </location>
</feature>
<dbReference type="InterPro" id="IPR051694">
    <property type="entry name" value="Immunoregulatory_rcpt-like"/>
</dbReference>
<reference evidence="7 8" key="1">
    <citation type="journal article" date="2011" name="PLoS Pathog.">
        <title>Endophytic Life Strategies Decoded by Genome and Transcriptome Analyses of the Mutualistic Root Symbiont Piriformospora indica.</title>
        <authorList>
            <person name="Zuccaro A."/>
            <person name="Lahrmann U."/>
            <person name="Guldener U."/>
            <person name="Langen G."/>
            <person name="Pfiffi S."/>
            <person name="Biedenkopf D."/>
            <person name="Wong P."/>
            <person name="Samans B."/>
            <person name="Grimm C."/>
            <person name="Basiewicz M."/>
            <person name="Murat C."/>
            <person name="Martin F."/>
            <person name="Kogel K.H."/>
        </authorList>
    </citation>
    <scope>NUCLEOTIDE SEQUENCE [LARGE SCALE GENOMIC DNA]</scope>
    <source>
        <strain evidence="7 8">DSM 11827</strain>
    </source>
</reference>
<dbReference type="GO" id="GO:0016020">
    <property type="term" value="C:membrane"/>
    <property type="evidence" value="ECO:0007669"/>
    <property type="project" value="UniProtKB-SubCell"/>
</dbReference>
<feature type="compositionally biased region" description="Pro residues" evidence="5">
    <location>
        <begin position="480"/>
        <end position="489"/>
    </location>
</feature>
<dbReference type="Proteomes" id="UP000007148">
    <property type="component" value="Unassembled WGS sequence"/>
</dbReference>
<sequence length="578" mass="61872">MPIYQVNQTIDDSSPLIRYSANWAAGQKTDVKWTEYFLGSYMMCSRAGENATFSFVGTAVWLYGALRSNHGFGVDLYKQVLFAATDLTPGPHEVVLTNTRNSSTFANLDLDYIVWQEQLGNDGDVFQDTTVEDDNTAFEYGPISTAWNPDASNDYHGSSGRTTVSATAFVTYTFNGSAATVFGLVGPSQGPYTVSLDGAAATNFTAKANDRHVQQILYHVTNLVDGVHTIRIANAPATTGDALTIDYAVFSKLQPPVVTTTSTTSTETSTSTTTSDTPTSEPTNTQPVNPEKKGLGTGGIVAIVAGTLALLAMLSFALMMYRRRKKSQAEEDEPDMTAAFPQPYTYDNSGFNQGAGRYIPPSQYMQGGYNPLDSSSANPTPLYPPSRAPFDQSQRNTEYFGPGHHVDGASLFSGAAPGLPRSGASVAASRPRMDSGASSGLPYNQSEAASTAAYGAYTAISNGSSRMPEHGHGQGYTDEPPLPPLPPHAAPLSLHTPPPAPPGLIPPRKGQVTLPPSASAEQRQEFQGVDQEELRQRRMNVEGREQDFGPLALDDHLITPAGVPLPPNYAQATESFKR</sequence>
<dbReference type="OrthoDB" id="3258237at2759"/>
<dbReference type="EMBL" id="CAFZ01000010">
    <property type="protein sequence ID" value="CCA67135.1"/>
    <property type="molecule type" value="Genomic_DNA"/>
</dbReference>
<protein>
    <recommendedName>
        <fullName evidence="9">Transmembrane protein</fullName>
    </recommendedName>
</protein>
<keyword evidence="3 6" id="KW-1133">Transmembrane helix</keyword>
<feature type="compositionally biased region" description="Basic and acidic residues" evidence="5">
    <location>
        <begin position="532"/>
        <end position="548"/>
    </location>
</feature>